<dbReference type="STRING" id="332977.SAMN05421740_1109"/>
<sequence>MNKLQRIITHPYFSYLYVFVVVFCIIALLVLPQGHPLITCAVSIGLILFVVHRYRKYLLKNRD</sequence>
<evidence type="ECO:0000313" key="2">
    <source>
        <dbReference type="EMBL" id="SEL78184.1"/>
    </source>
</evidence>
<keyword evidence="1" id="KW-1133">Transmembrane helix</keyword>
<dbReference type="AlphaFoldDB" id="A0A1H7T1Q9"/>
<reference evidence="3" key="1">
    <citation type="submission" date="2016-10" db="EMBL/GenBank/DDBJ databases">
        <authorList>
            <person name="Varghese N."/>
            <person name="Submissions S."/>
        </authorList>
    </citation>
    <scope>NUCLEOTIDE SEQUENCE [LARGE SCALE GENOMIC DNA]</scope>
    <source>
        <strain evidence="3">Jip14</strain>
    </source>
</reference>
<dbReference type="RefSeq" id="WP_090608190.1">
    <property type="nucleotide sequence ID" value="NZ_FNZR01000010.1"/>
</dbReference>
<protein>
    <recommendedName>
        <fullName evidence="4">PEP-CTERM protein-sorting domain-containing protein</fullName>
    </recommendedName>
</protein>
<dbReference type="OrthoDB" id="9936582at2"/>
<dbReference type="Proteomes" id="UP000198916">
    <property type="component" value="Unassembled WGS sequence"/>
</dbReference>
<gene>
    <name evidence="2" type="ORF">SAMN05421740_1109</name>
</gene>
<feature type="transmembrane region" description="Helical" evidence="1">
    <location>
        <begin position="36"/>
        <end position="54"/>
    </location>
</feature>
<name>A0A1H7T1Q9_9SPHI</name>
<proteinExistence type="predicted"/>
<evidence type="ECO:0008006" key="4">
    <source>
        <dbReference type="Google" id="ProtNLM"/>
    </source>
</evidence>
<organism evidence="2 3">
    <name type="scientific">Parapedobacter koreensis</name>
    <dbReference type="NCBI Taxonomy" id="332977"/>
    <lineage>
        <taxon>Bacteria</taxon>
        <taxon>Pseudomonadati</taxon>
        <taxon>Bacteroidota</taxon>
        <taxon>Sphingobacteriia</taxon>
        <taxon>Sphingobacteriales</taxon>
        <taxon>Sphingobacteriaceae</taxon>
        <taxon>Parapedobacter</taxon>
    </lineage>
</organism>
<evidence type="ECO:0000256" key="1">
    <source>
        <dbReference type="SAM" id="Phobius"/>
    </source>
</evidence>
<evidence type="ECO:0000313" key="3">
    <source>
        <dbReference type="Proteomes" id="UP000198916"/>
    </source>
</evidence>
<keyword evidence="1" id="KW-0472">Membrane</keyword>
<accession>A0A1H7T1Q9</accession>
<keyword evidence="3" id="KW-1185">Reference proteome</keyword>
<feature type="transmembrane region" description="Helical" evidence="1">
    <location>
        <begin position="12"/>
        <end position="30"/>
    </location>
</feature>
<keyword evidence="1" id="KW-0812">Transmembrane</keyword>
<dbReference type="EMBL" id="FNZR01000010">
    <property type="protein sequence ID" value="SEL78184.1"/>
    <property type="molecule type" value="Genomic_DNA"/>
</dbReference>